<organism evidence="2 3">
    <name type="scientific">Corchorus olitorius</name>
    <dbReference type="NCBI Taxonomy" id="93759"/>
    <lineage>
        <taxon>Eukaryota</taxon>
        <taxon>Viridiplantae</taxon>
        <taxon>Streptophyta</taxon>
        <taxon>Embryophyta</taxon>
        <taxon>Tracheophyta</taxon>
        <taxon>Spermatophyta</taxon>
        <taxon>Magnoliopsida</taxon>
        <taxon>eudicotyledons</taxon>
        <taxon>Gunneridae</taxon>
        <taxon>Pentapetalae</taxon>
        <taxon>rosids</taxon>
        <taxon>malvids</taxon>
        <taxon>Malvales</taxon>
        <taxon>Malvaceae</taxon>
        <taxon>Grewioideae</taxon>
        <taxon>Apeibeae</taxon>
        <taxon>Corchorus</taxon>
    </lineage>
</organism>
<proteinExistence type="predicted"/>
<name>A0A1R3IHZ5_9ROSI</name>
<evidence type="ECO:0008006" key="4">
    <source>
        <dbReference type="Google" id="ProtNLM"/>
    </source>
</evidence>
<dbReference type="NCBIfam" id="TIGR00756">
    <property type="entry name" value="PPR"/>
    <property type="match status" value="1"/>
</dbReference>
<dbReference type="InterPro" id="IPR011990">
    <property type="entry name" value="TPR-like_helical_dom_sf"/>
</dbReference>
<protein>
    <recommendedName>
        <fullName evidence="4">Pentatricopeptide repeat-containing protein</fullName>
    </recommendedName>
</protein>
<reference evidence="3" key="1">
    <citation type="submission" date="2013-09" db="EMBL/GenBank/DDBJ databases">
        <title>Corchorus olitorius genome sequencing.</title>
        <authorList>
            <person name="Alam M."/>
            <person name="Haque M.S."/>
            <person name="Islam M.S."/>
            <person name="Emdad E.M."/>
            <person name="Islam M.M."/>
            <person name="Ahmed B."/>
            <person name="Halim A."/>
            <person name="Hossen Q.M.M."/>
            <person name="Hossain M.Z."/>
            <person name="Ahmed R."/>
            <person name="Khan M.M."/>
            <person name="Islam R."/>
            <person name="Rashid M.M."/>
            <person name="Khan S.A."/>
            <person name="Rahman M.S."/>
            <person name="Alam M."/>
            <person name="Yahiya A.S."/>
            <person name="Khan M.S."/>
            <person name="Azam M.S."/>
            <person name="Haque T."/>
            <person name="Lashkar M.Z.H."/>
            <person name="Akhand A.I."/>
            <person name="Morshed G."/>
            <person name="Roy S."/>
            <person name="Uddin K.S."/>
            <person name="Rabeya T."/>
            <person name="Hossain A.S."/>
            <person name="Chowdhury A."/>
            <person name="Snigdha A.R."/>
            <person name="Mortoza M.S."/>
            <person name="Matin S.A."/>
            <person name="Hoque S.M.E."/>
            <person name="Islam M.K."/>
            <person name="Roy D.K."/>
            <person name="Haider R."/>
            <person name="Moosa M.M."/>
            <person name="Elias S.M."/>
            <person name="Hasan A.M."/>
            <person name="Jahan S."/>
            <person name="Shafiuddin M."/>
            <person name="Mahmood N."/>
            <person name="Shommy N.S."/>
        </authorList>
    </citation>
    <scope>NUCLEOTIDE SEQUENCE [LARGE SCALE GENOMIC DNA]</scope>
    <source>
        <strain evidence="3">cv. O-4</strain>
    </source>
</reference>
<dbReference type="AlphaFoldDB" id="A0A1R3IHZ5"/>
<keyword evidence="1" id="KW-0677">Repeat</keyword>
<evidence type="ECO:0000256" key="1">
    <source>
        <dbReference type="ARBA" id="ARBA00022737"/>
    </source>
</evidence>
<dbReference type="OrthoDB" id="185373at2759"/>
<gene>
    <name evidence="2" type="ORF">COLO4_23183</name>
</gene>
<dbReference type="Gene3D" id="1.25.40.10">
    <property type="entry name" value="Tetratricopeptide repeat domain"/>
    <property type="match status" value="1"/>
</dbReference>
<accession>A0A1R3IHZ5</accession>
<sequence>MALRLWNDMVEKDFGSFTLVSDVLFDLLCDLGKLVEAEKCFLQMIEKRQKPSNVSFRRIKVLMELANKYDAIQNLREQMAVFGPLYLLTGGEEKLTGTPDLDSLNVNHARRN</sequence>
<evidence type="ECO:0000313" key="2">
    <source>
        <dbReference type="EMBL" id="OMO82195.1"/>
    </source>
</evidence>
<dbReference type="InterPro" id="IPR002885">
    <property type="entry name" value="PPR_rpt"/>
</dbReference>
<keyword evidence="3" id="KW-1185">Reference proteome</keyword>
<evidence type="ECO:0000313" key="3">
    <source>
        <dbReference type="Proteomes" id="UP000187203"/>
    </source>
</evidence>
<dbReference type="EMBL" id="AWUE01018166">
    <property type="protein sequence ID" value="OMO82195.1"/>
    <property type="molecule type" value="Genomic_DNA"/>
</dbReference>
<comment type="caution">
    <text evidence="2">The sequence shown here is derived from an EMBL/GenBank/DDBJ whole genome shotgun (WGS) entry which is preliminary data.</text>
</comment>
<dbReference type="STRING" id="93759.A0A1R3IHZ5"/>
<dbReference type="Proteomes" id="UP000187203">
    <property type="component" value="Unassembled WGS sequence"/>
</dbReference>